<dbReference type="CDD" id="cd00488">
    <property type="entry name" value="PCD_DCoH"/>
    <property type="match status" value="1"/>
</dbReference>
<keyword evidence="4" id="KW-0456">Lyase</keyword>
<dbReference type="NCBIfam" id="NF002017">
    <property type="entry name" value="PRK00823.1-2"/>
    <property type="match status" value="1"/>
</dbReference>
<evidence type="ECO:0000256" key="1">
    <source>
        <dbReference type="ARBA" id="ARBA00001554"/>
    </source>
</evidence>
<evidence type="ECO:0000313" key="5">
    <source>
        <dbReference type="EMBL" id="ODN42734.1"/>
    </source>
</evidence>
<accession>A0ABX3A9C8</accession>
<sequence>MKLNQEQIQTALTELPSWRQDGDKITQTIRFPNYLDGIRFISKLAIQAEAVQHHPDLTINWCNIKIDLNTHDVNGISQKDIDMAKYIESLLPEFL</sequence>
<evidence type="ECO:0000256" key="4">
    <source>
        <dbReference type="ARBA" id="ARBA00023239"/>
    </source>
</evidence>
<dbReference type="Pfam" id="PF01329">
    <property type="entry name" value="Pterin_4a"/>
    <property type="match status" value="1"/>
</dbReference>
<dbReference type="PANTHER" id="PTHR12599:SF0">
    <property type="entry name" value="PTERIN-4-ALPHA-CARBINOLAMINE DEHYDRATASE"/>
    <property type="match status" value="1"/>
</dbReference>
<dbReference type="Gene3D" id="3.30.1360.20">
    <property type="entry name" value="Transcriptional coactivator/pterin dehydratase"/>
    <property type="match status" value="1"/>
</dbReference>
<proteinExistence type="inferred from homology"/>
<dbReference type="InterPro" id="IPR036428">
    <property type="entry name" value="PCD_sf"/>
</dbReference>
<dbReference type="Proteomes" id="UP000094329">
    <property type="component" value="Unassembled WGS sequence"/>
</dbReference>
<evidence type="ECO:0000256" key="3">
    <source>
        <dbReference type="ARBA" id="ARBA00013252"/>
    </source>
</evidence>
<dbReference type="PANTHER" id="PTHR12599">
    <property type="entry name" value="PTERIN-4-ALPHA-CARBINOLAMINE DEHYDRATASE"/>
    <property type="match status" value="1"/>
</dbReference>
<dbReference type="EC" id="4.2.1.96" evidence="3"/>
<evidence type="ECO:0000256" key="2">
    <source>
        <dbReference type="ARBA" id="ARBA00006472"/>
    </source>
</evidence>
<dbReference type="EMBL" id="MDTU01000001">
    <property type="protein sequence ID" value="ODN42734.1"/>
    <property type="molecule type" value="Genomic_DNA"/>
</dbReference>
<gene>
    <name evidence="5" type="ORF">BGC07_07105</name>
</gene>
<dbReference type="SUPFAM" id="SSF55248">
    <property type="entry name" value="PCD-like"/>
    <property type="match status" value="1"/>
</dbReference>
<comment type="caution">
    <text evidence="5">The sequence shown here is derived from an EMBL/GenBank/DDBJ whole genome shotgun (WGS) entry which is preliminary data.</text>
</comment>
<organism evidence="5 6">
    <name type="scientific">Piscirickettsia litoralis</name>
    <dbReference type="NCBI Taxonomy" id="1891921"/>
    <lineage>
        <taxon>Bacteria</taxon>
        <taxon>Pseudomonadati</taxon>
        <taxon>Pseudomonadota</taxon>
        <taxon>Gammaproteobacteria</taxon>
        <taxon>Thiotrichales</taxon>
        <taxon>Piscirickettsiaceae</taxon>
        <taxon>Piscirickettsia</taxon>
    </lineage>
</organism>
<comment type="similarity">
    <text evidence="2">Belongs to the pterin-4-alpha-carbinolamine dehydratase family.</text>
</comment>
<name>A0ABX3A9C8_9GAMM</name>
<evidence type="ECO:0000313" key="6">
    <source>
        <dbReference type="Proteomes" id="UP000094329"/>
    </source>
</evidence>
<reference evidence="5 6" key="1">
    <citation type="submission" date="2016-08" db="EMBL/GenBank/DDBJ databases">
        <title>Draft genome sequence of Candidatus Piscirickettsia litoralis, from seawater.</title>
        <authorList>
            <person name="Wan X."/>
            <person name="Lee A.J."/>
            <person name="Hou S."/>
            <person name="Donachie S.P."/>
        </authorList>
    </citation>
    <scope>NUCLEOTIDE SEQUENCE [LARGE SCALE GENOMIC DNA]</scope>
    <source>
        <strain evidence="5 6">Y2</strain>
    </source>
</reference>
<dbReference type="InterPro" id="IPR001533">
    <property type="entry name" value="Pterin_deHydtase"/>
</dbReference>
<protein>
    <recommendedName>
        <fullName evidence="3">4a-hydroxytetrahydrobiopterin dehydratase</fullName>
        <ecNumber evidence="3">4.2.1.96</ecNumber>
    </recommendedName>
</protein>
<dbReference type="RefSeq" id="WP_069312532.1">
    <property type="nucleotide sequence ID" value="NZ_MDTU01000001.1"/>
</dbReference>
<comment type="catalytic activity">
    <reaction evidence="1">
        <text>(4aS,6R)-4a-hydroxy-L-erythro-5,6,7,8-tetrahydrobiopterin = (6R)-L-erythro-6,7-dihydrobiopterin + H2O</text>
        <dbReference type="Rhea" id="RHEA:11920"/>
        <dbReference type="ChEBI" id="CHEBI:15377"/>
        <dbReference type="ChEBI" id="CHEBI:15642"/>
        <dbReference type="ChEBI" id="CHEBI:43120"/>
        <dbReference type="EC" id="4.2.1.96"/>
    </reaction>
</comment>
<keyword evidence="6" id="KW-1185">Reference proteome</keyword>